<feature type="compositionally biased region" description="Basic and acidic residues" evidence="2">
    <location>
        <begin position="614"/>
        <end position="643"/>
    </location>
</feature>
<proteinExistence type="predicted"/>
<dbReference type="OrthoDB" id="3260408at2759"/>
<feature type="compositionally biased region" description="Basic and acidic residues" evidence="2">
    <location>
        <begin position="234"/>
        <end position="245"/>
    </location>
</feature>
<accession>M3HM63</accession>
<feature type="compositionally biased region" description="Basic and acidic residues" evidence="2">
    <location>
        <begin position="591"/>
        <end position="606"/>
    </location>
</feature>
<dbReference type="STRING" id="1245528.M3HM63"/>
<name>M3HM63_CANMX</name>
<feature type="compositionally biased region" description="Basic and acidic residues" evidence="2">
    <location>
        <begin position="702"/>
        <end position="711"/>
    </location>
</feature>
<feature type="coiled-coil region" evidence="1">
    <location>
        <begin position="441"/>
        <end position="529"/>
    </location>
</feature>
<sequence length="734" mass="85763">MTNGRIKLIGGLITLYLFYVWTFVCPLTTTSNSGTFNNNSNDKLLLTPINYHFCSISNIYIKPHVLPIYENNISPVLNDLDDRFEISDKYESIVEYVNSINEEYGIMERVLSIGDHIADHIQCGIDSWNKNVVPRLIIYWALVKHAFDEYVVKNVVWGLEQVKAIGFVQDVIYWIDNNEVIVKLKTSKQALKFHEKSKFIQNEVKNFINSNEFSPRVFKDNVIQVVKDILGDKGESEEHDDKYSDGDVGSSDDGYSEDDELSEEDLEPETVIITSTIVVSESSVNSTASSSSDEDEDEEEAEEENKAISTDDPILGPIYHEINYWETKVNKTIGLAIKNLEYEMNPIIDEKIESIKPEISSILQYLQKTDHLLYKKMHEKISLINQDYALMKETNDTEIETINRQEIRDDISNCTKINEDEGEKIQQLLISSHEELLVVYFEKLQETIDILESSSEQIINDFQNQLNALISQLTTEEDEINWFFWKRFHAIKSSLFDFRDNIYNQANLYKENINEYRKQQQKRQNQQDEILGLKKWEDYLKNVEFTLNFLLRDNIEYLQIIRAKANIAFQMREGLVMDLLEERERQEKEREELEKQQVLQKERELESEQEEVKEESKKSSEEEIESEKDSNVEGEHTDSKEKEEVVEEQEQEEVLENDTQPIEEPVVVKQLNDSIVEDNESLDVESPIDVEVEVEDENTPDFDSKTRKDNEQQQEEEVEVVEEVIEEIVEEVED</sequence>
<protein>
    <recommendedName>
        <fullName evidence="5">Outer spore wall assembly protein SHE10</fullName>
    </recommendedName>
</protein>
<feature type="compositionally biased region" description="Acidic residues" evidence="2">
    <location>
        <begin position="292"/>
        <end position="303"/>
    </location>
</feature>
<dbReference type="EMBL" id="AOGT01001072">
    <property type="protein sequence ID" value="EMG48527.1"/>
    <property type="molecule type" value="Genomic_DNA"/>
</dbReference>
<feature type="compositionally biased region" description="Acidic residues" evidence="2">
    <location>
        <begin position="644"/>
        <end position="656"/>
    </location>
</feature>
<keyword evidence="4" id="KW-1185">Reference proteome</keyword>
<keyword evidence="1" id="KW-0175">Coiled coil</keyword>
<dbReference type="Proteomes" id="UP000011777">
    <property type="component" value="Unassembled WGS sequence"/>
</dbReference>
<organism evidence="3 4">
    <name type="scientific">Candida maltosa (strain Xu316)</name>
    <name type="common">Yeast</name>
    <dbReference type="NCBI Taxonomy" id="1245528"/>
    <lineage>
        <taxon>Eukaryota</taxon>
        <taxon>Fungi</taxon>
        <taxon>Dikarya</taxon>
        <taxon>Ascomycota</taxon>
        <taxon>Saccharomycotina</taxon>
        <taxon>Pichiomycetes</taxon>
        <taxon>Debaryomycetaceae</taxon>
        <taxon>Candida/Lodderomyces clade</taxon>
        <taxon>Candida</taxon>
    </lineage>
</organism>
<evidence type="ECO:0000313" key="4">
    <source>
        <dbReference type="Proteomes" id="UP000011777"/>
    </source>
</evidence>
<feature type="compositionally biased region" description="Acidic residues" evidence="2">
    <location>
        <begin position="254"/>
        <end position="267"/>
    </location>
</feature>
<feature type="compositionally biased region" description="Acidic residues" evidence="2">
    <location>
        <begin position="675"/>
        <end position="700"/>
    </location>
</feature>
<dbReference type="OMA" id="WTFVCPL"/>
<dbReference type="eggNOG" id="ENOG502RQMX">
    <property type="taxonomic scope" value="Eukaryota"/>
</dbReference>
<feature type="compositionally biased region" description="Low complexity" evidence="2">
    <location>
        <begin position="282"/>
        <end position="291"/>
    </location>
</feature>
<evidence type="ECO:0008006" key="5">
    <source>
        <dbReference type="Google" id="ProtNLM"/>
    </source>
</evidence>
<dbReference type="AlphaFoldDB" id="M3HM63"/>
<evidence type="ECO:0000256" key="2">
    <source>
        <dbReference type="SAM" id="MobiDB-lite"/>
    </source>
</evidence>
<feature type="region of interest" description="Disordered" evidence="2">
    <location>
        <begin position="234"/>
        <end position="267"/>
    </location>
</feature>
<comment type="caution">
    <text evidence="3">The sequence shown here is derived from an EMBL/GenBank/DDBJ whole genome shotgun (WGS) entry which is preliminary data.</text>
</comment>
<evidence type="ECO:0000313" key="3">
    <source>
        <dbReference type="EMBL" id="EMG48527.1"/>
    </source>
</evidence>
<dbReference type="HOGENOM" id="CLU_012877_0_0_1"/>
<gene>
    <name evidence="3" type="ORF">G210_0893</name>
</gene>
<evidence type="ECO:0000256" key="1">
    <source>
        <dbReference type="SAM" id="Coils"/>
    </source>
</evidence>
<feature type="region of interest" description="Disordered" evidence="2">
    <location>
        <begin position="282"/>
        <end position="313"/>
    </location>
</feature>
<feature type="region of interest" description="Disordered" evidence="2">
    <location>
        <begin position="591"/>
        <end position="719"/>
    </location>
</feature>
<reference evidence="3 4" key="1">
    <citation type="submission" date="2013-02" db="EMBL/GenBank/DDBJ databases">
        <title>Genome sequence of Candida maltosa Xu316, a potential industrial strain for xylitol and ethanol production.</title>
        <authorList>
            <person name="Yu J."/>
            <person name="Wang Q."/>
            <person name="Geng X."/>
            <person name="Bao W."/>
            <person name="He P."/>
            <person name="Cai J."/>
        </authorList>
    </citation>
    <scope>NUCLEOTIDE SEQUENCE [LARGE SCALE GENOMIC DNA]</scope>
    <source>
        <strain evidence="4">Xu316</strain>
    </source>
</reference>